<dbReference type="Proteomes" id="UP000182444">
    <property type="component" value="Chromosome 1F"/>
</dbReference>
<dbReference type="GeneID" id="2908705"/>
<evidence type="ECO:0000256" key="4">
    <source>
        <dbReference type="SAM" id="Coils"/>
    </source>
</evidence>
<dbReference type="GO" id="GO:0001965">
    <property type="term" value="F:G-protein alpha-subunit binding"/>
    <property type="evidence" value="ECO:0007669"/>
    <property type="project" value="TreeGrafter"/>
</dbReference>
<proteinExistence type="inferred from homology"/>
<evidence type="ECO:0000256" key="3">
    <source>
        <dbReference type="ARBA" id="ARBA00023186"/>
    </source>
</evidence>
<reference evidence="5 6" key="1">
    <citation type="journal article" date="2016" name="PLoS ONE">
        <title>Sequence Assembly of Yarrowia lipolytica Strain W29/CLIB89 Shows Transposable Element Diversity.</title>
        <authorList>
            <person name="Magnan C."/>
            <person name="Yu J."/>
            <person name="Chang I."/>
            <person name="Jahn E."/>
            <person name="Kanomata Y."/>
            <person name="Wu J."/>
            <person name="Zeller M."/>
            <person name="Oakes M."/>
            <person name="Baldi P."/>
            <person name="Sandmeyer S."/>
        </authorList>
    </citation>
    <scope>NUCLEOTIDE SEQUENCE [LARGE SCALE GENOMIC DNA]</scope>
    <source>
        <strain evidence="6">CLIB89(W29)</strain>
    </source>
</reference>
<sequence>MIGHLHTYDITYTISLLEVHNPTQYHFSPPKMSSKTAYEDFQSEPQDPLLCDALKMSLTTAQAWTQIGGISAADDIATHVLDGSLDEASTLNLAATVSNGYFLLRQYITSATKAPKLVNWATTTYPDTDERGKMICRRILFLCSSERIEGLNVATLAKGLELGLTDLQDQLEKKKQDKNLLLQHLREILSGFVCLITVYKTVREDQEKQTSETLKQIVPHVLTLATQNPELLYPCIPIISCRPDVAVESQKLFVTYLETLEVQLKQVLCATYPDITALAQLLYGLAPLVPIVTTVDGAEPAREILCRVFLPSDEDRKEAIGKTKSIPSRLLKVTEEPEFQDCKFLVNEAQWVLCEENKDKFTDAIGFGYAAGYLTGFAASSASTGPASNSGFGYDKVTGQKLTPELQELKKLQEQISAMSPEEKEREAEKLMYLFNRMKELGIVNFDHPMRAAQESGRFEELD</sequence>
<evidence type="ECO:0000256" key="2">
    <source>
        <dbReference type="ARBA" id="ARBA00022658"/>
    </source>
</evidence>
<organism evidence="5 6">
    <name type="scientific">Yarrowia lipolytica</name>
    <name type="common">Candida lipolytica</name>
    <dbReference type="NCBI Taxonomy" id="4952"/>
    <lineage>
        <taxon>Eukaryota</taxon>
        <taxon>Fungi</taxon>
        <taxon>Dikarya</taxon>
        <taxon>Ascomycota</taxon>
        <taxon>Saccharomycotina</taxon>
        <taxon>Dipodascomycetes</taxon>
        <taxon>Dipodascales</taxon>
        <taxon>Dipodascales incertae sedis</taxon>
        <taxon>Yarrowia</taxon>
    </lineage>
</organism>
<keyword evidence="4" id="KW-0175">Coiled coil</keyword>
<gene>
    <name evidence="5" type="ORF">YALI1_F34963g</name>
</gene>
<dbReference type="GO" id="GO:0005085">
    <property type="term" value="F:guanyl-nucleotide exchange factor activity"/>
    <property type="evidence" value="ECO:0007669"/>
    <property type="project" value="UniProtKB-KW"/>
</dbReference>
<protein>
    <recommendedName>
        <fullName evidence="7">Guanine nucleotide exchange factor</fullName>
    </recommendedName>
</protein>
<dbReference type="EMBL" id="CP017558">
    <property type="protein sequence ID" value="AOW07789.1"/>
    <property type="molecule type" value="Genomic_DNA"/>
</dbReference>
<dbReference type="KEGG" id="yli:2908705"/>
<dbReference type="AlphaFoldDB" id="A0A1D8NQ91"/>
<comment type="similarity">
    <text evidence="1">Belongs to the synembryn family.</text>
</comment>
<evidence type="ECO:0008006" key="7">
    <source>
        <dbReference type="Google" id="ProtNLM"/>
    </source>
</evidence>
<dbReference type="PANTHER" id="PTHR12425:SF5">
    <property type="entry name" value="SYNEMBRYN"/>
    <property type="match status" value="1"/>
</dbReference>
<evidence type="ECO:0000313" key="5">
    <source>
        <dbReference type="EMBL" id="AOW07789.1"/>
    </source>
</evidence>
<dbReference type="VEuPathDB" id="FungiDB:YALI1_F34963g"/>
<dbReference type="GO" id="GO:0005737">
    <property type="term" value="C:cytoplasm"/>
    <property type="evidence" value="ECO:0007669"/>
    <property type="project" value="TreeGrafter"/>
</dbReference>
<evidence type="ECO:0000313" key="6">
    <source>
        <dbReference type="Proteomes" id="UP000182444"/>
    </source>
</evidence>
<dbReference type="RefSeq" id="XP_505953.3">
    <property type="nucleotide sequence ID" value="XM_505953.3"/>
</dbReference>
<evidence type="ECO:0000256" key="1">
    <source>
        <dbReference type="ARBA" id="ARBA00009049"/>
    </source>
</evidence>
<feature type="coiled-coil region" evidence="4">
    <location>
        <begin position="157"/>
        <end position="184"/>
    </location>
</feature>
<dbReference type="Pfam" id="PF10165">
    <property type="entry name" value="Ric8"/>
    <property type="match status" value="1"/>
</dbReference>
<accession>A0A1D8NQ91</accession>
<dbReference type="InterPro" id="IPR019318">
    <property type="entry name" value="Gua_nucleotide_exch_fac_Ric8"/>
</dbReference>
<dbReference type="VEuPathDB" id="FungiDB:YALI0_F27577g"/>
<dbReference type="eggNOG" id="KOG4464">
    <property type="taxonomic scope" value="Eukaryota"/>
</dbReference>
<keyword evidence="2" id="KW-0344">Guanine-nucleotide releasing factor</keyword>
<dbReference type="PANTHER" id="PTHR12425">
    <property type="entry name" value="SYNEMBRYN"/>
    <property type="match status" value="1"/>
</dbReference>
<keyword evidence="3" id="KW-0143">Chaperone</keyword>
<dbReference type="GO" id="GO:0007186">
    <property type="term" value="P:G protein-coupled receptor signaling pathway"/>
    <property type="evidence" value="ECO:0007669"/>
    <property type="project" value="TreeGrafter"/>
</dbReference>
<name>A0A1D8NQ91_YARLL</name>